<dbReference type="RefSeq" id="WP_152758967.1">
    <property type="nucleotide sequence ID" value="NZ_WHLY01000002.1"/>
</dbReference>
<name>A0A7C9FNZ5_9BACT</name>
<protein>
    <recommendedName>
        <fullName evidence="3">Universal stress protein</fullName>
    </recommendedName>
</protein>
<gene>
    <name evidence="1" type="ORF">GBK04_09475</name>
</gene>
<accession>A0A7C9FNZ5</accession>
<evidence type="ECO:0000313" key="2">
    <source>
        <dbReference type="Proteomes" id="UP000479293"/>
    </source>
</evidence>
<keyword evidence="2" id="KW-1185">Reference proteome</keyword>
<comment type="caution">
    <text evidence="1">The sequence shown here is derived from an EMBL/GenBank/DDBJ whole genome shotgun (WGS) entry which is preliminary data.</text>
</comment>
<dbReference type="AlphaFoldDB" id="A0A7C9FNZ5"/>
<dbReference type="Proteomes" id="UP000479293">
    <property type="component" value="Unassembled WGS sequence"/>
</dbReference>
<proteinExistence type="predicted"/>
<reference evidence="1 2" key="1">
    <citation type="submission" date="2019-10" db="EMBL/GenBank/DDBJ databases">
        <title>Draft Genome Sequence of Cytophagaceae sp. SJW1-29.</title>
        <authorList>
            <person name="Choi A."/>
        </authorList>
    </citation>
    <scope>NUCLEOTIDE SEQUENCE [LARGE SCALE GENOMIC DNA]</scope>
    <source>
        <strain evidence="1 2">SJW1-29</strain>
    </source>
</reference>
<evidence type="ECO:0000313" key="1">
    <source>
        <dbReference type="EMBL" id="MPR33591.1"/>
    </source>
</evidence>
<evidence type="ECO:0008006" key="3">
    <source>
        <dbReference type="Google" id="ProtNLM"/>
    </source>
</evidence>
<sequence>MKTILIPTDFTIESLNTVKGAFKKNEGGEPIDLILVYSAFLSDSITDRLFFSKEKYLLALQSDKFREACQVLLNTYASRVNSFRIELFSGFTKQAFANFLEANGVDEVVIPGTYTLKPAGPRSFDPISYFKKCLLPITIIHWQEPHYLPEKDRVAELFLMTNHV</sequence>
<organism evidence="1 2">
    <name type="scientific">Salmonirosea aquatica</name>
    <dbReference type="NCBI Taxonomy" id="2654236"/>
    <lineage>
        <taxon>Bacteria</taxon>
        <taxon>Pseudomonadati</taxon>
        <taxon>Bacteroidota</taxon>
        <taxon>Cytophagia</taxon>
        <taxon>Cytophagales</taxon>
        <taxon>Spirosomataceae</taxon>
        <taxon>Salmonirosea</taxon>
    </lineage>
</organism>
<dbReference type="EMBL" id="WHLY01000002">
    <property type="protein sequence ID" value="MPR33591.1"/>
    <property type="molecule type" value="Genomic_DNA"/>
</dbReference>